<dbReference type="InterPro" id="IPR028976">
    <property type="entry name" value="CheC-like_sf"/>
</dbReference>
<evidence type="ECO:0000313" key="4">
    <source>
        <dbReference type="EMBL" id="TYS46653.1"/>
    </source>
</evidence>
<evidence type="ECO:0000313" key="5">
    <source>
        <dbReference type="Proteomes" id="UP000322139"/>
    </source>
</evidence>
<dbReference type="EMBL" id="VTER01000007">
    <property type="protein sequence ID" value="TYS46653.1"/>
    <property type="molecule type" value="Genomic_DNA"/>
</dbReference>
<dbReference type="GO" id="GO:0016787">
    <property type="term" value="F:hydrolase activity"/>
    <property type="evidence" value="ECO:0007669"/>
    <property type="project" value="UniProtKB-KW"/>
</dbReference>
<proteinExistence type="predicted"/>
<dbReference type="CDD" id="cd17909">
    <property type="entry name" value="CheC_ClassI"/>
    <property type="match status" value="1"/>
</dbReference>
<feature type="domain" description="CheC-like protein" evidence="3">
    <location>
        <begin position="116"/>
        <end position="152"/>
    </location>
</feature>
<reference evidence="4 5" key="1">
    <citation type="submission" date="2019-08" db="EMBL/GenBank/DDBJ databases">
        <title>Bacillus genomes from the desert of Cuatro Cienegas, Coahuila.</title>
        <authorList>
            <person name="Olmedo-Alvarez G."/>
        </authorList>
    </citation>
    <scope>NUCLEOTIDE SEQUENCE [LARGE SCALE GENOMIC DNA]</scope>
    <source>
        <strain evidence="4 5">CH446_14T</strain>
    </source>
</reference>
<dbReference type="Gene3D" id="3.40.1550.10">
    <property type="entry name" value="CheC-like"/>
    <property type="match status" value="1"/>
</dbReference>
<name>A0A5D4R5F3_9BACI</name>
<organism evidence="4 5">
    <name type="scientific">Bacillus infantis</name>
    <dbReference type="NCBI Taxonomy" id="324767"/>
    <lineage>
        <taxon>Bacteria</taxon>
        <taxon>Bacillati</taxon>
        <taxon>Bacillota</taxon>
        <taxon>Bacilli</taxon>
        <taxon>Bacillales</taxon>
        <taxon>Bacillaceae</taxon>
        <taxon>Bacillus</taxon>
    </lineage>
</organism>
<keyword evidence="1" id="KW-0145">Chemotaxis</keyword>
<dbReference type="AlphaFoldDB" id="A0A5D4R5F3"/>
<keyword evidence="2" id="KW-0378">Hydrolase</keyword>
<dbReference type="RefSeq" id="WP_148975416.1">
    <property type="nucleotide sequence ID" value="NZ_JBNILB010000004.1"/>
</dbReference>
<gene>
    <name evidence="4" type="ORF">FZD51_14340</name>
</gene>
<accession>A0A5D4R5F3</accession>
<evidence type="ECO:0000256" key="2">
    <source>
        <dbReference type="ARBA" id="ARBA00022801"/>
    </source>
</evidence>
<feature type="domain" description="CheC-like protein" evidence="3">
    <location>
        <begin position="15"/>
        <end position="52"/>
    </location>
</feature>
<dbReference type="Pfam" id="PF04509">
    <property type="entry name" value="CheC"/>
    <property type="match status" value="2"/>
</dbReference>
<dbReference type="InterPro" id="IPR007597">
    <property type="entry name" value="CheC"/>
</dbReference>
<evidence type="ECO:0000256" key="1">
    <source>
        <dbReference type="ARBA" id="ARBA00022500"/>
    </source>
</evidence>
<dbReference type="Proteomes" id="UP000322139">
    <property type="component" value="Unassembled WGS sequence"/>
</dbReference>
<dbReference type="PANTHER" id="PTHR43693">
    <property type="entry name" value="PROTEIN PHOSPHATASE CHEZ"/>
    <property type="match status" value="1"/>
</dbReference>
<dbReference type="SUPFAM" id="SSF103039">
    <property type="entry name" value="CheC-like"/>
    <property type="match status" value="1"/>
</dbReference>
<dbReference type="InterPro" id="IPR050992">
    <property type="entry name" value="CheZ_family_phosphatases"/>
</dbReference>
<comment type="caution">
    <text evidence="4">The sequence shown here is derived from an EMBL/GenBank/DDBJ whole genome shotgun (WGS) entry which is preliminary data.</text>
</comment>
<dbReference type="PANTHER" id="PTHR43693:SF1">
    <property type="entry name" value="PROTEIN PHOSPHATASE CHEZ"/>
    <property type="match status" value="1"/>
</dbReference>
<protein>
    <submittedName>
        <fullName evidence="4">Chemotaxis protein CheC</fullName>
    </submittedName>
</protein>
<evidence type="ECO:0000259" key="3">
    <source>
        <dbReference type="Pfam" id="PF04509"/>
    </source>
</evidence>
<dbReference type="GO" id="GO:0006935">
    <property type="term" value="P:chemotaxis"/>
    <property type="evidence" value="ECO:0007669"/>
    <property type="project" value="UniProtKB-KW"/>
</dbReference>
<sequence>MSKQTGSFLHGISPLHLDLLKEIGNIGAGHAATALSTLLDKKIDMRVPNVKIVSFDEMMEMAGGPENVVASVFLRIEGDAPGSMFFILPVEQAESFIRQMTADDRFQLAEPPFDEIGLSALQEMGNILAGSYLSSLSDFTNLSLYPSVPALGIDMAGAIISFGLIELSQVSDSAIVIETTLTEVAPAVTHTLKGHFFLLPDPSSFEVIFSSLGVSGDE</sequence>